<dbReference type="Gene3D" id="1.10.287.1490">
    <property type="match status" value="1"/>
</dbReference>
<dbReference type="Pfam" id="PF00691">
    <property type="entry name" value="OmpA"/>
    <property type="match status" value="1"/>
</dbReference>
<accession>A0ABX7BBP9</accession>
<dbReference type="RefSeq" id="WP_201078479.1">
    <property type="nucleotide sequence ID" value="NZ_CP067420.1"/>
</dbReference>
<proteinExistence type="predicted"/>
<evidence type="ECO:0000256" key="2">
    <source>
        <dbReference type="SAM" id="Coils"/>
    </source>
</evidence>
<feature type="coiled-coil region" evidence="2">
    <location>
        <begin position="288"/>
        <end position="336"/>
    </location>
</feature>
<dbReference type="InterPro" id="IPR036737">
    <property type="entry name" value="OmpA-like_sf"/>
</dbReference>
<dbReference type="CDD" id="cd07185">
    <property type="entry name" value="OmpA_C-like"/>
    <property type="match status" value="1"/>
</dbReference>
<dbReference type="Gene3D" id="3.30.1330.60">
    <property type="entry name" value="OmpA-like domain"/>
    <property type="match status" value="1"/>
</dbReference>
<dbReference type="PANTHER" id="PTHR30329:SF21">
    <property type="entry name" value="LIPOPROTEIN YIAD-RELATED"/>
    <property type="match status" value="1"/>
</dbReference>
<evidence type="ECO:0000259" key="4">
    <source>
        <dbReference type="PROSITE" id="PS51123"/>
    </source>
</evidence>
<feature type="transmembrane region" description="Helical" evidence="3">
    <location>
        <begin position="21"/>
        <end position="46"/>
    </location>
</feature>
<keyword evidence="6" id="KW-1185">Reference proteome</keyword>
<keyword evidence="1 3" id="KW-0472">Membrane</keyword>
<keyword evidence="3" id="KW-0812">Transmembrane</keyword>
<dbReference type="SUPFAM" id="SSF103088">
    <property type="entry name" value="OmpA-like"/>
    <property type="match status" value="1"/>
</dbReference>
<gene>
    <name evidence="5" type="ORF">IGS68_07240</name>
</gene>
<name>A0ABX7BBP9_9PROT</name>
<protein>
    <submittedName>
        <fullName evidence="5">Peptidoglycan -binding protein</fullName>
    </submittedName>
</protein>
<evidence type="ECO:0000256" key="3">
    <source>
        <dbReference type="SAM" id="Phobius"/>
    </source>
</evidence>
<dbReference type="InterPro" id="IPR050330">
    <property type="entry name" value="Bact_OuterMem_StrucFunc"/>
</dbReference>
<evidence type="ECO:0000256" key="1">
    <source>
        <dbReference type="PROSITE-ProRule" id="PRU00473"/>
    </source>
</evidence>
<feature type="coiled-coil region" evidence="2">
    <location>
        <begin position="57"/>
        <end position="259"/>
    </location>
</feature>
<evidence type="ECO:0000313" key="5">
    <source>
        <dbReference type="EMBL" id="QQP91005.1"/>
    </source>
</evidence>
<dbReference type="EMBL" id="CP067420">
    <property type="protein sequence ID" value="QQP91005.1"/>
    <property type="molecule type" value="Genomic_DNA"/>
</dbReference>
<dbReference type="PROSITE" id="PS51123">
    <property type="entry name" value="OMPA_2"/>
    <property type="match status" value="1"/>
</dbReference>
<sequence length="498" mass="55478">MAAIGRGRRSAERSVNIWPGWVDALSSLVMVVIFVLMVFIVAQFYLSNTLSSRDQALTRLNRQLSELSDLLSMEREANADLRVNIAQLSAELQSSTATRESLSASLAEAQARQDELGAQVSALSRRGEQASGEITQVSRDLEDAYKVIEADRQKIEASLREIASLQADIQALRDVRERLEGEVAALTTLSRSTEAERDRTAATLEQTEAARARATEELRLTREQREALMAELSAVRDRSQQLEAQLSSEQERTVLAQREIEHRETRIEELVIALDQTQAALTGEQKLTEEGRAEVAVLNQQIAALRDQLARLTASLNLAESQSQEQQAQISDLGRRLNLALASKVEELARYRSEFFGRLREVLGNRQDIRIVGDRFVFQSEVLFPSASATLEEGGKAQLAQLAATLLDIAKRIPPGVNWILRVDGHTDPRPISNVQFPSNWELSTARAISVVKFLVEQGIPSDKLVAAGFGEYQPLDPGRNEDAFARNRRIEMKLDQR</sequence>
<dbReference type="PANTHER" id="PTHR30329">
    <property type="entry name" value="STATOR ELEMENT OF FLAGELLAR MOTOR COMPLEX"/>
    <property type="match status" value="1"/>
</dbReference>
<evidence type="ECO:0000313" key="6">
    <source>
        <dbReference type="Proteomes" id="UP000595197"/>
    </source>
</evidence>
<keyword evidence="2" id="KW-0175">Coiled coil</keyword>
<reference evidence="5" key="1">
    <citation type="submission" date="2021-02" db="EMBL/GenBank/DDBJ databases">
        <title>Skermanella TT6 skin isolate.</title>
        <authorList>
            <person name="Lee K."/>
            <person name="Ganzorig M."/>
        </authorList>
    </citation>
    <scope>NUCLEOTIDE SEQUENCE</scope>
    <source>
        <strain evidence="5">TT6</strain>
    </source>
</reference>
<dbReference type="InterPro" id="IPR006665">
    <property type="entry name" value="OmpA-like"/>
</dbReference>
<dbReference type="Proteomes" id="UP000595197">
    <property type="component" value="Chromosome"/>
</dbReference>
<keyword evidence="3" id="KW-1133">Transmembrane helix</keyword>
<feature type="domain" description="OmpA-like" evidence="4">
    <location>
        <begin position="372"/>
        <end position="498"/>
    </location>
</feature>
<dbReference type="NCBIfam" id="NF006543">
    <property type="entry name" value="PRK09039.1-2"/>
    <property type="match status" value="1"/>
</dbReference>
<organism evidence="5 6">
    <name type="scientific">Skermanella cutis</name>
    <dbReference type="NCBI Taxonomy" id="2775420"/>
    <lineage>
        <taxon>Bacteria</taxon>
        <taxon>Pseudomonadati</taxon>
        <taxon>Pseudomonadota</taxon>
        <taxon>Alphaproteobacteria</taxon>
        <taxon>Rhodospirillales</taxon>
        <taxon>Azospirillaceae</taxon>
        <taxon>Skermanella</taxon>
    </lineage>
</organism>